<reference evidence="1 2" key="1">
    <citation type="submission" date="2021-03" db="EMBL/GenBank/DDBJ databases">
        <title>Complete Genome Sequences of Two Lysobacter Strains Isolated from Sea Water (Lysobacter caseinilyticus) and Soil (Lysobacter helvus) in South Korea.</title>
        <authorList>
            <person name="Watanabe Y."/>
            <person name="Arakawa K."/>
        </authorList>
    </citation>
    <scope>NUCLEOTIDE SEQUENCE [LARGE SCALE GENOMIC DNA]</scope>
    <source>
        <strain evidence="1 2">KVB24</strain>
    </source>
</reference>
<proteinExistence type="predicted"/>
<accession>A0ABN6FRZ5</accession>
<evidence type="ECO:0000313" key="2">
    <source>
        <dbReference type="Proteomes" id="UP000681317"/>
    </source>
</evidence>
<dbReference type="Proteomes" id="UP000681317">
    <property type="component" value="Chromosome"/>
</dbReference>
<keyword evidence="2" id="KW-1185">Reference proteome</keyword>
<sequence>MATRYYLSLPDPQAARGGELGFTAHGPDEFAAQLQDALRTRSLFERWRATQEDPEDLDDAMAETDPQATVTAGQRNMGIDLVATTTLSGNILKHRLRLLAGNGWELRDVTAG</sequence>
<dbReference type="EMBL" id="AP024545">
    <property type="protein sequence ID" value="BCT92433.1"/>
    <property type="molecule type" value="Genomic_DNA"/>
</dbReference>
<protein>
    <submittedName>
        <fullName evidence="1">Uncharacterized protein</fullName>
    </submittedName>
</protein>
<evidence type="ECO:0000313" key="1">
    <source>
        <dbReference type="EMBL" id="BCT92433.1"/>
    </source>
</evidence>
<gene>
    <name evidence="1" type="ORF">LYSCAS_14570</name>
</gene>
<name>A0ABN6FRZ5_9GAMM</name>
<organism evidence="1 2">
    <name type="scientific">Noviluteimonas caseinilytica</name>
    <dbReference type="NCBI Taxonomy" id="2675101"/>
    <lineage>
        <taxon>Bacteria</taxon>
        <taxon>Pseudomonadati</taxon>
        <taxon>Pseudomonadota</taxon>
        <taxon>Gammaproteobacteria</taxon>
        <taxon>Lysobacterales</taxon>
        <taxon>Lysobacteraceae</taxon>
        <taxon>Noviluteimonas</taxon>
    </lineage>
</organism>
<dbReference type="RefSeq" id="WP_213437197.1">
    <property type="nucleotide sequence ID" value="NZ_AP024545.1"/>
</dbReference>